<dbReference type="PRINTS" id="PR00412">
    <property type="entry name" value="EPOXHYDRLASE"/>
</dbReference>
<gene>
    <name evidence="2" type="ORF">FIV42_05555</name>
</gene>
<dbReference type="OrthoDB" id="9785408at2"/>
<accession>A0A4Y6PPE7</accession>
<keyword evidence="2" id="KW-0378">Hydrolase</keyword>
<dbReference type="Gene3D" id="3.40.50.1820">
    <property type="entry name" value="alpha/beta hydrolase"/>
    <property type="match status" value="1"/>
</dbReference>
<sequence>MKSVCYEADKYEGSFHCRVGGPEDAPALVMLHGHMAHSIAYRRVWRRLAKSFRVIVPDLPGHGYDETFRGLQMQPRIETLADWLFDLIDRSAEAPVHLVGHSLGASIAYEAGKESPSRFCSLTLVSPGFCISVPPGAATFFDYLPPSLARMAMNRTGMRIIEPFRWQGEPLDAEEREAYVEPLKNLDRLEFTLRLGAEIVRGACDLDELEPLGVPTQVIFGEGDDFVRVDAADEIGQRLHASKVEVFSDSGHSPPEDSPLQFGDALLDFIETGARCGQPA</sequence>
<dbReference type="InterPro" id="IPR000073">
    <property type="entry name" value="AB_hydrolase_1"/>
</dbReference>
<dbReference type="Pfam" id="PF12697">
    <property type="entry name" value="Abhydrolase_6"/>
    <property type="match status" value="1"/>
</dbReference>
<organism evidence="2 3">
    <name type="scientific">Persicimonas caeni</name>
    <dbReference type="NCBI Taxonomy" id="2292766"/>
    <lineage>
        <taxon>Bacteria</taxon>
        <taxon>Deltaproteobacteria</taxon>
        <taxon>Bradymonadales</taxon>
        <taxon>Bradymonadaceae</taxon>
        <taxon>Persicimonas</taxon>
    </lineage>
</organism>
<dbReference type="AlphaFoldDB" id="A0A4Y6PPE7"/>
<dbReference type="RefSeq" id="WP_141196708.1">
    <property type="nucleotide sequence ID" value="NZ_CP041186.1"/>
</dbReference>
<dbReference type="InterPro" id="IPR000639">
    <property type="entry name" value="Epox_hydrolase-like"/>
</dbReference>
<evidence type="ECO:0000259" key="1">
    <source>
        <dbReference type="Pfam" id="PF12697"/>
    </source>
</evidence>
<evidence type="ECO:0000313" key="2">
    <source>
        <dbReference type="EMBL" id="QDG50212.1"/>
    </source>
</evidence>
<dbReference type="PRINTS" id="PR00111">
    <property type="entry name" value="ABHYDROLASE"/>
</dbReference>
<proteinExistence type="predicted"/>
<protein>
    <submittedName>
        <fullName evidence="2">Alpha/beta hydrolase</fullName>
    </submittedName>
</protein>
<dbReference type="InterPro" id="IPR050266">
    <property type="entry name" value="AB_hydrolase_sf"/>
</dbReference>
<dbReference type="InterPro" id="IPR029058">
    <property type="entry name" value="AB_hydrolase_fold"/>
</dbReference>
<name>A0A4Y6PPE7_PERCE</name>
<dbReference type="EMBL" id="CP041186">
    <property type="protein sequence ID" value="QDG50212.1"/>
    <property type="molecule type" value="Genomic_DNA"/>
</dbReference>
<dbReference type="PANTHER" id="PTHR43798">
    <property type="entry name" value="MONOACYLGLYCEROL LIPASE"/>
    <property type="match status" value="1"/>
</dbReference>
<dbReference type="GO" id="GO:0016020">
    <property type="term" value="C:membrane"/>
    <property type="evidence" value="ECO:0007669"/>
    <property type="project" value="TreeGrafter"/>
</dbReference>
<reference evidence="2 3" key="1">
    <citation type="submission" date="2019-06" db="EMBL/GenBank/DDBJ databases">
        <title>Persicimonas caeni gen. nov., sp. nov., a predatory bacterium isolated from solar saltern.</title>
        <authorList>
            <person name="Wang S."/>
        </authorList>
    </citation>
    <scope>NUCLEOTIDE SEQUENCE [LARGE SCALE GENOMIC DNA]</scope>
    <source>
        <strain evidence="2 3">YN101</strain>
    </source>
</reference>
<dbReference type="PANTHER" id="PTHR43798:SF33">
    <property type="entry name" value="HYDROLASE, PUTATIVE (AFU_ORTHOLOGUE AFUA_2G14860)-RELATED"/>
    <property type="match status" value="1"/>
</dbReference>
<feature type="domain" description="AB hydrolase-1" evidence="1">
    <location>
        <begin position="28"/>
        <end position="262"/>
    </location>
</feature>
<dbReference type="SUPFAM" id="SSF53474">
    <property type="entry name" value="alpha/beta-Hydrolases"/>
    <property type="match status" value="1"/>
</dbReference>
<keyword evidence="3" id="KW-1185">Reference proteome</keyword>
<accession>A0A5B8Y4U0</accession>
<dbReference type="GO" id="GO:0016787">
    <property type="term" value="F:hydrolase activity"/>
    <property type="evidence" value="ECO:0007669"/>
    <property type="project" value="UniProtKB-KW"/>
</dbReference>
<dbReference type="Proteomes" id="UP000315995">
    <property type="component" value="Chromosome"/>
</dbReference>
<evidence type="ECO:0000313" key="3">
    <source>
        <dbReference type="Proteomes" id="UP000315995"/>
    </source>
</evidence>